<feature type="domain" description="Replication gene A protein-like" evidence="8">
    <location>
        <begin position="148"/>
        <end position="466"/>
    </location>
</feature>
<protein>
    <submittedName>
        <fullName evidence="9">Phage replication protein</fullName>
    </submittedName>
</protein>
<dbReference type="Proteomes" id="UP000043316">
    <property type="component" value="Unassembled WGS sequence"/>
</dbReference>
<organism evidence="9 10">
    <name type="scientific">Yersinia intermedia</name>
    <dbReference type="NCBI Taxonomy" id="631"/>
    <lineage>
        <taxon>Bacteria</taxon>
        <taxon>Pseudomonadati</taxon>
        <taxon>Pseudomonadota</taxon>
        <taxon>Gammaproteobacteria</taxon>
        <taxon>Enterobacterales</taxon>
        <taxon>Yersiniaceae</taxon>
        <taxon>Yersinia</taxon>
    </lineage>
</organism>
<dbReference type="GO" id="GO:0004519">
    <property type="term" value="F:endonuclease activity"/>
    <property type="evidence" value="ECO:0007669"/>
    <property type="project" value="UniProtKB-KW"/>
</dbReference>
<sequence>MANHSRGRRAPTPSEPYPGNTETFTGAYSWNAPRPAIATAAGEKPISEDLFRRFAQINEPIPRARRVMRRLESLPHYIRRYYTQRVENIKQNSGAKRANSYLINSIEKYLLPRIDSVTEQYQIDIQSHVLLPFYDDFRRIPYYGKREIKRLAYRLSDCMAGEFIREYDHQMGLPDGDIETAIVSGYGYIGFLSRQLNTCAPGWGLYENRTMTADDALRAVARIESPSWWLRRLKHIHDQWREHLMIAAGYVHAKSAPYCSDPTLKEWQAQKKSNREFLQAFELEDEDGNRISLVDKYDGSIANPAIRRCELMTRMRGFEDIAEQENLAGDFYTLTAPSKYHSMYNSGKRNHKWRGASPRQTQKYLCRIWSQVRAAWKRADIRVFGFRVVEPHHDETPHWHMLLFMLPADIELARDIFCTYARWEDSEELQSQDALKARFHVVPIDKELGSATGYIAKYISKNIDGYALDDELDDESGKPLKETAKRVSAWASRWRIRQFQQIGGAPVTVYRELRRLRDKELYLFPEISPAQVAADEGNWAGYTLAQGGPLVARKDLRVRLNYDITENGNDYGDNVSRITGVFAPESGSNSIIYTRTTTYKIVPKIKADTDFSVDVQGGPPPLGVLSITVRGSCPQPVKSVESTPPAAEFSYPKLPKNATTKQIKRYHQQTSQLFEDMGRKERRELAERIRNDGNQGRKAPDNSQVRKTDIAAQYQPVGELADQVLSFLRKIGIEPEPWELRALVMGGKVDFGDAVFCLRNEQLLCDKHQKIEVKITLSTINFSDSI</sequence>
<dbReference type="Pfam" id="PF05840">
    <property type="entry name" value="Phage_GPA"/>
    <property type="match status" value="1"/>
</dbReference>
<evidence type="ECO:0000256" key="2">
    <source>
        <dbReference type="ARBA" id="ARBA00009260"/>
    </source>
</evidence>
<dbReference type="GO" id="GO:0006260">
    <property type="term" value="P:DNA replication"/>
    <property type="evidence" value="ECO:0007669"/>
    <property type="project" value="UniProtKB-KW"/>
</dbReference>
<proteinExistence type="inferred from homology"/>
<dbReference type="AlphaFoldDB" id="A0A0H5M9F3"/>
<dbReference type="RefSeq" id="WP_053008865.1">
    <property type="nucleotide sequence ID" value="NZ_CWJI01000001.1"/>
</dbReference>
<evidence type="ECO:0000256" key="4">
    <source>
        <dbReference type="ARBA" id="ARBA00022722"/>
    </source>
</evidence>
<evidence type="ECO:0000259" key="8">
    <source>
        <dbReference type="Pfam" id="PF05840"/>
    </source>
</evidence>
<evidence type="ECO:0000313" key="10">
    <source>
        <dbReference type="Proteomes" id="UP000043316"/>
    </source>
</evidence>
<keyword evidence="4" id="KW-0540">Nuclease</keyword>
<evidence type="ECO:0000256" key="6">
    <source>
        <dbReference type="ARBA" id="ARBA00022801"/>
    </source>
</evidence>
<dbReference type="GO" id="GO:0016787">
    <property type="term" value="F:hydrolase activity"/>
    <property type="evidence" value="ECO:0007669"/>
    <property type="project" value="UniProtKB-KW"/>
</dbReference>
<dbReference type="EMBL" id="CWJI01000001">
    <property type="protein sequence ID" value="CRY53706.1"/>
    <property type="molecule type" value="Genomic_DNA"/>
</dbReference>
<keyword evidence="3" id="KW-0235">DNA replication</keyword>
<evidence type="ECO:0000313" key="9">
    <source>
        <dbReference type="EMBL" id="CRY53706.1"/>
    </source>
</evidence>
<keyword evidence="6" id="KW-0378">Hydrolase</keyword>
<dbReference type="InterPro" id="IPR008766">
    <property type="entry name" value="Replication_gene_A-like"/>
</dbReference>
<evidence type="ECO:0000256" key="5">
    <source>
        <dbReference type="ARBA" id="ARBA00022759"/>
    </source>
</evidence>
<feature type="region of interest" description="Disordered" evidence="7">
    <location>
        <begin position="1"/>
        <end position="26"/>
    </location>
</feature>
<name>A0A0H5M9F3_YERIN</name>
<comment type="function">
    <text evidence="1">Possible endonuclease which induces a single-strand cut and initiates DNA replication.</text>
</comment>
<accession>A0A0H5M9F3</accession>
<evidence type="ECO:0000256" key="7">
    <source>
        <dbReference type="SAM" id="MobiDB-lite"/>
    </source>
</evidence>
<gene>
    <name evidence="9" type="primary">gpA</name>
    <name evidence="9" type="ORF">ERS008476_00606</name>
</gene>
<evidence type="ECO:0000256" key="3">
    <source>
        <dbReference type="ARBA" id="ARBA00022705"/>
    </source>
</evidence>
<keyword evidence="5" id="KW-0255">Endonuclease</keyword>
<evidence type="ECO:0000256" key="1">
    <source>
        <dbReference type="ARBA" id="ARBA00003293"/>
    </source>
</evidence>
<comment type="similarity">
    <text evidence="2">Belongs to the phage GPA family.</text>
</comment>
<reference evidence="10" key="1">
    <citation type="submission" date="2015-03" db="EMBL/GenBank/DDBJ databases">
        <authorList>
            <consortium name="Pathogen Informatics"/>
        </authorList>
    </citation>
    <scope>NUCLEOTIDE SEQUENCE [LARGE SCALE GENOMIC DNA]</scope>
    <source>
        <strain evidence="10">R148</strain>
    </source>
</reference>